<dbReference type="Proteomes" id="UP000324897">
    <property type="component" value="Chromosome 2"/>
</dbReference>
<dbReference type="GO" id="GO:0061630">
    <property type="term" value="F:ubiquitin protein ligase activity"/>
    <property type="evidence" value="ECO:0007669"/>
    <property type="project" value="TreeGrafter"/>
</dbReference>
<keyword evidence="3" id="KW-0862">Zinc</keyword>
<dbReference type="PANTHER" id="PTHR45931:SF23">
    <property type="entry name" value="OS12G0134500 PROTEIN"/>
    <property type="match status" value="1"/>
</dbReference>
<accession>A0A5J9UT77</accession>
<keyword evidence="2 4" id="KW-0863">Zinc-finger</keyword>
<evidence type="ECO:0000256" key="3">
    <source>
        <dbReference type="ARBA" id="ARBA00022833"/>
    </source>
</evidence>
<evidence type="ECO:0000256" key="2">
    <source>
        <dbReference type="ARBA" id="ARBA00022771"/>
    </source>
</evidence>
<dbReference type="GO" id="GO:0006511">
    <property type="term" value="P:ubiquitin-dependent protein catabolic process"/>
    <property type="evidence" value="ECO:0007669"/>
    <property type="project" value="TreeGrafter"/>
</dbReference>
<dbReference type="Gramene" id="TVU26943">
    <property type="protein sequence ID" value="TVU26943"/>
    <property type="gene ID" value="EJB05_29519"/>
</dbReference>
<proteinExistence type="predicted"/>
<protein>
    <recommendedName>
        <fullName evidence="5">RING-type domain-containing protein</fullName>
    </recommendedName>
</protein>
<dbReference type="InterPro" id="IPR051834">
    <property type="entry name" value="RING_finger_E3_ligase"/>
</dbReference>
<dbReference type="GO" id="GO:0005634">
    <property type="term" value="C:nucleus"/>
    <property type="evidence" value="ECO:0007669"/>
    <property type="project" value="TreeGrafter"/>
</dbReference>
<dbReference type="EMBL" id="RWGY01000013">
    <property type="protein sequence ID" value="TVU26943.1"/>
    <property type="molecule type" value="Genomic_DNA"/>
</dbReference>
<evidence type="ECO:0000313" key="6">
    <source>
        <dbReference type="EMBL" id="TVU26943.1"/>
    </source>
</evidence>
<keyword evidence="7" id="KW-1185">Reference proteome</keyword>
<feature type="non-terminal residue" evidence="6">
    <location>
        <position position="1"/>
    </location>
</feature>
<comment type="caution">
    <text evidence="6">The sequence shown here is derived from an EMBL/GenBank/DDBJ whole genome shotgun (WGS) entry which is preliminary data.</text>
</comment>
<evidence type="ECO:0000256" key="1">
    <source>
        <dbReference type="ARBA" id="ARBA00022723"/>
    </source>
</evidence>
<dbReference type="AlphaFoldDB" id="A0A5J9UT77"/>
<dbReference type="InterPro" id="IPR001841">
    <property type="entry name" value="Znf_RING"/>
</dbReference>
<dbReference type="InterPro" id="IPR013083">
    <property type="entry name" value="Znf_RING/FYVE/PHD"/>
</dbReference>
<dbReference type="GO" id="GO:0008270">
    <property type="term" value="F:zinc ion binding"/>
    <property type="evidence" value="ECO:0007669"/>
    <property type="project" value="UniProtKB-KW"/>
</dbReference>
<dbReference type="PANTHER" id="PTHR45931">
    <property type="entry name" value="SI:CH211-59O9.10"/>
    <property type="match status" value="1"/>
</dbReference>
<dbReference type="SUPFAM" id="SSF57850">
    <property type="entry name" value="RING/U-box"/>
    <property type="match status" value="1"/>
</dbReference>
<dbReference type="Pfam" id="PF13639">
    <property type="entry name" value="zf-RING_2"/>
    <property type="match status" value="1"/>
</dbReference>
<evidence type="ECO:0000256" key="4">
    <source>
        <dbReference type="PROSITE-ProRule" id="PRU00175"/>
    </source>
</evidence>
<sequence>MWLLIPLPHPRRRHFQDQEPAFPAGDVHDEDDVDGLLDEISPPVSDLDERILEDPTMLTMAILRLLGRARSWEEAAVLATLIMPRFEGGDDDAYRNGGFGAVPASAAAVAELKKGTFRAGGDGDGTDAADGCAICLEEFEDGEEVTVMPCDHGHEFHPDCITEWLGCSNMCPLCRHPLPTASCGDDNWEEAAVLAALIMPGFGGGDDAYRNGGFGAVPASAAAVAELKKRTFRAGGGDGHGAAADDGCCGAAAASQGVPAWRSLKTARRSP</sequence>
<reference evidence="6 7" key="1">
    <citation type="journal article" date="2019" name="Sci. Rep.">
        <title>A high-quality genome of Eragrostis curvula grass provides insights into Poaceae evolution and supports new strategies to enhance forage quality.</title>
        <authorList>
            <person name="Carballo J."/>
            <person name="Santos B.A.C.M."/>
            <person name="Zappacosta D."/>
            <person name="Garbus I."/>
            <person name="Selva J.P."/>
            <person name="Gallo C.A."/>
            <person name="Diaz A."/>
            <person name="Albertini E."/>
            <person name="Caccamo M."/>
            <person name="Echenique V."/>
        </authorList>
    </citation>
    <scope>NUCLEOTIDE SEQUENCE [LARGE SCALE GENOMIC DNA]</scope>
    <source>
        <strain evidence="7">cv. Victoria</strain>
        <tissue evidence="6">Leaf</tissue>
    </source>
</reference>
<keyword evidence="1" id="KW-0479">Metal-binding</keyword>
<dbReference type="PROSITE" id="PS50089">
    <property type="entry name" value="ZF_RING_2"/>
    <property type="match status" value="1"/>
</dbReference>
<name>A0A5J9UT77_9POAL</name>
<evidence type="ECO:0000259" key="5">
    <source>
        <dbReference type="PROSITE" id="PS50089"/>
    </source>
</evidence>
<gene>
    <name evidence="6" type="ORF">EJB05_29519</name>
</gene>
<feature type="domain" description="RING-type" evidence="5">
    <location>
        <begin position="132"/>
        <end position="175"/>
    </location>
</feature>
<organism evidence="6 7">
    <name type="scientific">Eragrostis curvula</name>
    <name type="common">weeping love grass</name>
    <dbReference type="NCBI Taxonomy" id="38414"/>
    <lineage>
        <taxon>Eukaryota</taxon>
        <taxon>Viridiplantae</taxon>
        <taxon>Streptophyta</taxon>
        <taxon>Embryophyta</taxon>
        <taxon>Tracheophyta</taxon>
        <taxon>Spermatophyta</taxon>
        <taxon>Magnoliopsida</taxon>
        <taxon>Liliopsida</taxon>
        <taxon>Poales</taxon>
        <taxon>Poaceae</taxon>
        <taxon>PACMAD clade</taxon>
        <taxon>Chloridoideae</taxon>
        <taxon>Eragrostideae</taxon>
        <taxon>Eragrostidinae</taxon>
        <taxon>Eragrostis</taxon>
    </lineage>
</organism>
<evidence type="ECO:0000313" key="7">
    <source>
        <dbReference type="Proteomes" id="UP000324897"/>
    </source>
</evidence>
<dbReference type="OrthoDB" id="1244524at2759"/>
<dbReference type="SMART" id="SM00184">
    <property type="entry name" value="RING"/>
    <property type="match status" value="1"/>
</dbReference>
<dbReference type="Gene3D" id="3.30.40.10">
    <property type="entry name" value="Zinc/RING finger domain, C3HC4 (zinc finger)"/>
    <property type="match status" value="1"/>
</dbReference>